<feature type="transmembrane region" description="Helical" evidence="1">
    <location>
        <begin position="187"/>
        <end position="207"/>
    </location>
</feature>
<gene>
    <name evidence="2" type="ORF">A2837_01005</name>
</gene>
<evidence type="ECO:0008006" key="4">
    <source>
        <dbReference type="Google" id="ProtNLM"/>
    </source>
</evidence>
<keyword evidence="1" id="KW-0812">Transmembrane</keyword>
<evidence type="ECO:0000313" key="3">
    <source>
        <dbReference type="Proteomes" id="UP000176322"/>
    </source>
</evidence>
<proteinExistence type="predicted"/>
<dbReference type="STRING" id="1798475.A2837_01005"/>
<evidence type="ECO:0000256" key="1">
    <source>
        <dbReference type="SAM" id="Phobius"/>
    </source>
</evidence>
<dbReference type="Gene3D" id="1.20.1250.20">
    <property type="entry name" value="MFS general substrate transporter like domains"/>
    <property type="match status" value="1"/>
</dbReference>
<comment type="caution">
    <text evidence="2">The sequence shown here is derived from an EMBL/GenBank/DDBJ whole genome shotgun (WGS) entry which is preliminary data.</text>
</comment>
<dbReference type="InterPro" id="IPR011701">
    <property type="entry name" value="MFS"/>
</dbReference>
<evidence type="ECO:0000313" key="2">
    <source>
        <dbReference type="EMBL" id="OGG41777.1"/>
    </source>
</evidence>
<reference evidence="2 3" key="1">
    <citation type="journal article" date="2016" name="Nat. Commun.">
        <title>Thousands of microbial genomes shed light on interconnected biogeochemical processes in an aquifer system.</title>
        <authorList>
            <person name="Anantharaman K."/>
            <person name="Brown C.T."/>
            <person name="Hug L.A."/>
            <person name="Sharon I."/>
            <person name="Castelle C.J."/>
            <person name="Probst A.J."/>
            <person name="Thomas B.C."/>
            <person name="Singh A."/>
            <person name="Wilkins M.J."/>
            <person name="Karaoz U."/>
            <person name="Brodie E.L."/>
            <person name="Williams K.H."/>
            <person name="Hubbard S.S."/>
            <person name="Banfield J.F."/>
        </authorList>
    </citation>
    <scope>NUCLEOTIDE SEQUENCE [LARGE SCALE GENOMIC DNA]</scope>
</reference>
<organism evidence="2 3">
    <name type="scientific">Candidatus Kaiserbacteria bacterium RIFCSPHIGHO2_01_FULL_46_22</name>
    <dbReference type="NCBI Taxonomy" id="1798475"/>
    <lineage>
        <taxon>Bacteria</taxon>
        <taxon>Candidatus Kaiseribacteriota</taxon>
    </lineage>
</organism>
<feature type="transmembrane region" description="Helical" evidence="1">
    <location>
        <begin position="33"/>
        <end position="54"/>
    </location>
</feature>
<name>A0A1F6BZ38_9BACT</name>
<sequence>MEIDRHQKHKSQAGMKSLPARTYIIRTLTANDVAFWGADAFVSVALALFVVSFIEGATILNVGVALMIHRVVGAFAAIPIGRWFDKHKGHLDEVWGLSIACMLGGFTYVLLSFSTAVWQLYVAMFFLGIFAVVNLASWRILFYSNVDSDQFGQTVGIYQTMYSFGIGLFLVIGGFTGERFGYDTVLLVGGLLMVFGSTLPLLIRGYFDEGNKSHRRSKRLK</sequence>
<keyword evidence="1" id="KW-0472">Membrane</keyword>
<feature type="transmembrane region" description="Helical" evidence="1">
    <location>
        <begin position="120"/>
        <end position="143"/>
    </location>
</feature>
<protein>
    <recommendedName>
        <fullName evidence="4">Major facilitator superfamily (MFS) profile domain-containing protein</fullName>
    </recommendedName>
</protein>
<feature type="transmembrane region" description="Helical" evidence="1">
    <location>
        <begin position="155"/>
        <end position="175"/>
    </location>
</feature>
<dbReference type="Pfam" id="PF07690">
    <property type="entry name" value="MFS_1"/>
    <property type="match status" value="1"/>
</dbReference>
<dbReference type="EMBL" id="MFKO01000002">
    <property type="protein sequence ID" value="OGG41777.1"/>
    <property type="molecule type" value="Genomic_DNA"/>
</dbReference>
<feature type="transmembrane region" description="Helical" evidence="1">
    <location>
        <begin position="60"/>
        <end position="82"/>
    </location>
</feature>
<dbReference type="AlphaFoldDB" id="A0A1F6BZ38"/>
<dbReference type="SUPFAM" id="SSF103473">
    <property type="entry name" value="MFS general substrate transporter"/>
    <property type="match status" value="1"/>
</dbReference>
<accession>A0A1F6BZ38</accession>
<keyword evidence="1" id="KW-1133">Transmembrane helix</keyword>
<dbReference type="InterPro" id="IPR036259">
    <property type="entry name" value="MFS_trans_sf"/>
</dbReference>
<dbReference type="Proteomes" id="UP000176322">
    <property type="component" value="Unassembled WGS sequence"/>
</dbReference>
<dbReference type="GO" id="GO:0022857">
    <property type="term" value="F:transmembrane transporter activity"/>
    <property type="evidence" value="ECO:0007669"/>
    <property type="project" value="InterPro"/>
</dbReference>
<feature type="transmembrane region" description="Helical" evidence="1">
    <location>
        <begin position="94"/>
        <end position="114"/>
    </location>
</feature>